<keyword evidence="1" id="KW-1133">Transmembrane helix</keyword>
<keyword evidence="1" id="KW-0812">Transmembrane</keyword>
<dbReference type="Proteomes" id="UP000197174">
    <property type="component" value="Unassembled WGS sequence"/>
</dbReference>
<gene>
    <name evidence="2" type="ORF">B5D80_29930</name>
</gene>
<reference evidence="2 3" key="1">
    <citation type="submission" date="2017-03" db="EMBL/GenBank/DDBJ databases">
        <title>Whole genome sequence of Micromonospora wenchangensis, isolated from mangrove soil.</title>
        <authorList>
            <person name="Yang H."/>
        </authorList>
    </citation>
    <scope>NUCLEOTIDE SEQUENCE [LARGE SCALE GENOMIC DNA]</scope>
    <source>
        <strain evidence="2 3">CCTCC AA 2012002</strain>
    </source>
</reference>
<protein>
    <submittedName>
        <fullName evidence="2">Uncharacterized protein</fullName>
    </submittedName>
</protein>
<sequence length="158" mass="16847">MTDLTARPGPMLLSDLAREVVLAAAPQESALLPEVTAAWLAGELGTPGRGGRWHGGRIGVGLDDGLLVTVVYPVLAAALTQVLAPAAERGWRRLWRRWRPRSRRTDVVVAPEVLAQAEAVRDAILTAGSALGVSRRRCQLIAEAAYAALLRRQLGDGS</sequence>
<accession>A0A246REM0</accession>
<evidence type="ECO:0000313" key="2">
    <source>
        <dbReference type="EMBL" id="OWU99078.1"/>
    </source>
</evidence>
<evidence type="ECO:0000313" key="3">
    <source>
        <dbReference type="Proteomes" id="UP000197174"/>
    </source>
</evidence>
<evidence type="ECO:0000256" key="1">
    <source>
        <dbReference type="SAM" id="Phobius"/>
    </source>
</evidence>
<feature type="transmembrane region" description="Helical" evidence="1">
    <location>
        <begin position="66"/>
        <end position="87"/>
    </location>
</feature>
<keyword evidence="1" id="KW-0472">Membrane</keyword>
<dbReference type="AlphaFoldDB" id="A0A246REM0"/>
<dbReference type="OrthoDB" id="10016256at2"/>
<dbReference type="EMBL" id="MZMV01000084">
    <property type="protein sequence ID" value="OWU99078.1"/>
    <property type="molecule type" value="Genomic_DNA"/>
</dbReference>
<name>A0A246REM0_9ACTN</name>
<proteinExistence type="predicted"/>
<organism evidence="2 3">
    <name type="scientific">Micromonospora wenchangensis</name>
    <dbReference type="NCBI Taxonomy" id="1185415"/>
    <lineage>
        <taxon>Bacteria</taxon>
        <taxon>Bacillati</taxon>
        <taxon>Actinomycetota</taxon>
        <taxon>Actinomycetes</taxon>
        <taxon>Micromonosporales</taxon>
        <taxon>Micromonosporaceae</taxon>
        <taxon>Micromonospora</taxon>
    </lineage>
</organism>
<comment type="caution">
    <text evidence="2">The sequence shown here is derived from an EMBL/GenBank/DDBJ whole genome shotgun (WGS) entry which is preliminary data.</text>
</comment>
<dbReference type="RefSeq" id="WP_088647277.1">
    <property type="nucleotide sequence ID" value="NZ_CBDRBW010000005.1"/>
</dbReference>
<keyword evidence="3" id="KW-1185">Reference proteome</keyword>